<dbReference type="EMBL" id="BAAAPN010000057">
    <property type="protein sequence ID" value="GAA1766627.1"/>
    <property type="molecule type" value="Genomic_DNA"/>
</dbReference>
<evidence type="ECO:0000313" key="3">
    <source>
        <dbReference type="EMBL" id="GAA1766627.1"/>
    </source>
</evidence>
<gene>
    <name evidence="3" type="ORF">GCM10009810_26800</name>
</gene>
<dbReference type="Pfam" id="PF03417">
    <property type="entry name" value="AAT"/>
    <property type="match status" value="1"/>
</dbReference>
<feature type="domain" description="Peptidase C45 hydrolase" evidence="2">
    <location>
        <begin position="101"/>
        <end position="304"/>
    </location>
</feature>
<accession>A0ABN2KUL4</accession>
<dbReference type="InterPro" id="IPR047794">
    <property type="entry name" value="C45_proenzyme-like"/>
</dbReference>
<proteinExistence type="predicted"/>
<feature type="compositionally biased region" description="Basic residues" evidence="1">
    <location>
        <begin position="341"/>
        <end position="352"/>
    </location>
</feature>
<protein>
    <recommendedName>
        <fullName evidence="2">Peptidase C45 hydrolase domain-containing protein</fullName>
    </recommendedName>
</protein>
<evidence type="ECO:0000313" key="4">
    <source>
        <dbReference type="Proteomes" id="UP001501475"/>
    </source>
</evidence>
<organism evidence="3 4">
    <name type="scientific">Nostocoides vanveenii</name>
    <dbReference type="NCBI Taxonomy" id="330835"/>
    <lineage>
        <taxon>Bacteria</taxon>
        <taxon>Bacillati</taxon>
        <taxon>Actinomycetota</taxon>
        <taxon>Actinomycetes</taxon>
        <taxon>Micrococcales</taxon>
        <taxon>Intrasporangiaceae</taxon>
        <taxon>Nostocoides</taxon>
    </lineage>
</organism>
<keyword evidence="4" id="KW-1185">Reference proteome</keyword>
<dbReference type="SUPFAM" id="SSF56235">
    <property type="entry name" value="N-terminal nucleophile aminohydrolases (Ntn hydrolases)"/>
    <property type="match status" value="1"/>
</dbReference>
<evidence type="ECO:0000259" key="2">
    <source>
        <dbReference type="Pfam" id="PF03417"/>
    </source>
</evidence>
<comment type="caution">
    <text evidence="3">The sequence shown here is derived from an EMBL/GenBank/DDBJ whole genome shotgun (WGS) entry which is preliminary data.</text>
</comment>
<feature type="region of interest" description="Disordered" evidence="1">
    <location>
        <begin position="320"/>
        <end position="352"/>
    </location>
</feature>
<dbReference type="NCBIfam" id="NF040521">
    <property type="entry name" value="C45_proenzyme"/>
    <property type="match status" value="1"/>
</dbReference>
<name>A0ABN2KUL4_9MICO</name>
<sequence length="352" mass="38400">MHAYREATPGPRWQALARATWPAYARWFQARPASDQPTYAECRDALRRHLPALLPTWEHLTELAVAATGTTHEDAGRLLSLWRPTPFVTGCSQVALTDPEPVLLRSYDYDPALFEGVVASTNYSGTRRVMGTSDCLWGLLDGINEDGLAVSLTFGGRPGSGVGFGIPLVLRALLEECGDVAEAVARVRTLPVAQAYNLTFVDAAGTVATVFVAPGEEVITSRQRVATNHRLDVVEYPADAARLRSRERHDLLTRLVNEGATRREVVGAFLREPVRSSLFSAGFGSLSMAEFLPKEGSVTYRWPGQTWTRRFEDPDASITVEVPSAEVPSGCRGPRPGNGSSRHRSAGRNGRT</sequence>
<evidence type="ECO:0000256" key="1">
    <source>
        <dbReference type="SAM" id="MobiDB-lite"/>
    </source>
</evidence>
<dbReference type="InterPro" id="IPR005079">
    <property type="entry name" value="Peptidase_C45_hydrolase"/>
</dbReference>
<dbReference type="InterPro" id="IPR029055">
    <property type="entry name" value="Ntn_hydrolases_N"/>
</dbReference>
<reference evidence="3 4" key="1">
    <citation type="journal article" date="2019" name="Int. J. Syst. Evol. Microbiol.">
        <title>The Global Catalogue of Microorganisms (GCM) 10K type strain sequencing project: providing services to taxonomists for standard genome sequencing and annotation.</title>
        <authorList>
            <consortium name="The Broad Institute Genomics Platform"/>
            <consortium name="The Broad Institute Genome Sequencing Center for Infectious Disease"/>
            <person name="Wu L."/>
            <person name="Ma J."/>
        </authorList>
    </citation>
    <scope>NUCLEOTIDE SEQUENCE [LARGE SCALE GENOMIC DNA]</scope>
    <source>
        <strain evidence="3 4">JCM 15591</strain>
    </source>
</reference>
<dbReference type="Gene3D" id="3.60.60.10">
    <property type="entry name" value="Penicillin V Acylase, Chain A"/>
    <property type="match status" value="1"/>
</dbReference>
<dbReference type="Proteomes" id="UP001501475">
    <property type="component" value="Unassembled WGS sequence"/>
</dbReference>